<feature type="compositionally biased region" description="Basic and acidic residues" evidence="3">
    <location>
        <begin position="485"/>
        <end position="494"/>
    </location>
</feature>
<evidence type="ECO:0000256" key="3">
    <source>
        <dbReference type="SAM" id="MobiDB-lite"/>
    </source>
</evidence>
<keyword evidence="1" id="KW-0547">Nucleotide-binding</keyword>
<gene>
    <name evidence="4" type="ORF">K6V98_02475</name>
</gene>
<feature type="compositionally biased region" description="Acidic residues" evidence="3">
    <location>
        <begin position="175"/>
        <end position="184"/>
    </location>
</feature>
<proteinExistence type="predicted"/>
<dbReference type="Pfam" id="PF10609">
    <property type="entry name" value="ParA"/>
    <property type="match status" value="1"/>
</dbReference>
<dbReference type="Gene3D" id="3.40.50.300">
    <property type="entry name" value="P-loop containing nucleotide triphosphate hydrolases"/>
    <property type="match status" value="1"/>
</dbReference>
<dbReference type="PANTHER" id="PTHR43384">
    <property type="entry name" value="SEPTUM SITE-DETERMINING PROTEIN MIND HOMOLOG, CHLOROPLASTIC-RELATED"/>
    <property type="match status" value="1"/>
</dbReference>
<sequence>MAGIWAISCKPCELACVRQEVHARDAEAQLVRLASSDNVLSLIEADAGVLAGMLCSTSDLADDEAVSLIERVAKLVTCPLIVMCDRLDPGLIARLFYAGATEVVAGGSSSSCEPVSSKEACAKGALRQATSAGAVAHSKEPAKSASGMDAYAEPARQVHDRTAFHYASSMTTALDEPDGLDEPDELGRSDELEEPDEIDGLDEVASRKAMGGRSTSSEPGAPVICAIAGRGGVGTSSVVGLMAATAARMGLRTAVIDLDLMHGNLPALMGIDDPVDLARLLKDSDSVSETAIEATAMMVSPGLTLWGSLERPELAESMGTAVEQLIFALRDPADVIFIDTSVAWGDAVAAAVAMCDRCLVVGAPGPTQPESAARIAQLAARLGVARTKMVSVLNRCTASSLNEEFALRFEMALSLHSRVRIPDGGSEVSGLLSFGRLEDLARGESRLTSAIQTCTSSLLKELGCAVPEGFGKPSEQDSGGLRIRLPWDKAGEPR</sequence>
<evidence type="ECO:0000256" key="1">
    <source>
        <dbReference type="ARBA" id="ARBA00022741"/>
    </source>
</evidence>
<dbReference type="RefSeq" id="WP_222198957.1">
    <property type="nucleotide sequence ID" value="NZ_JAIMFO010000004.1"/>
</dbReference>
<protein>
    <submittedName>
        <fullName evidence="4">P-loop NTPase</fullName>
    </submittedName>
</protein>
<evidence type="ECO:0000256" key="2">
    <source>
        <dbReference type="ARBA" id="ARBA00022840"/>
    </source>
</evidence>
<keyword evidence="5" id="KW-1185">Reference proteome</keyword>
<reference evidence="4 5" key="1">
    <citation type="submission" date="2021-08" db="EMBL/GenBank/DDBJ databases">
        <title>Collinsella faecalis sp. nov. isolated from swine faeces.</title>
        <authorList>
            <person name="Oh B.S."/>
            <person name="Lee J.H."/>
        </authorList>
    </citation>
    <scope>NUCLEOTIDE SEQUENCE [LARGE SCALE GENOMIC DNA]</scope>
    <source>
        <strain evidence="4 5">AGMB00827</strain>
    </source>
</reference>
<dbReference type="InterPro" id="IPR027417">
    <property type="entry name" value="P-loop_NTPase"/>
</dbReference>
<feature type="region of interest" description="Disordered" evidence="3">
    <location>
        <begin position="470"/>
        <end position="494"/>
    </location>
</feature>
<dbReference type="InterPro" id="IPR050625">
    <property type="entry name" value="ParA/MinD_ATPase"/>
</dbReference>
<dbReference type="SUPFAM" id="SSF52540">
    <property type="entry name" value="P-loop containing nucleoside triphosphate hydrolases"/>
    <property type="match status" value="1"/>
</dbReference>
<feature type="region of interest" description="Disordered" evidence="3">
    <location>
        <begin position="171"/>
        <end position="221"/>
    </location>
</feature>
<dbReference type="EMBL" id="JAIMFO010000004">
    <property type="protein sequence ID" value="MBY4797231.1"/>
    <property type="molecule type" value="Genomic_DNA"/>
</dbReference>
<accession>A0ABS7MIN5</accession>
<comment type="caution">
    <text evidence="4">The sequence shown here is derived from an EMBL/GenBank/DDBJ whole genome shotgun (WGS) entry which is preliminary data.</text>
</comment>
<dbReference type="PANTHER" id="PTHR43384:SF6">
    <property type="entry name" value="SEPTUM SITE-DETERMINING PROTEIN MIND HOMOLOG, CHLOROPLASTIC"/>
    <property type="match status" value="1"/>
</dbReference>
<organism evidence="4 5">
    <name type="scientific">Collinsella ureilytica</name>
    <dbReference type="NCBI Taxonomy" id="2869515"/>
    <lineage>
        <taxon>Bacteria</taxon>
        <taxon>Bacillati</taxon>
        <taxon>Actinomycetota</taxon>
        <taxon>Coriobacteriia</taxon>
        <taxon>Coriobacteriales</taxon>
        <taxon>Coriobacteriaceae</taxon>
        <taxon>Collinsella</taxon>
    </lineage>
</organism>
<dbReference type="InterPro" id="IPR033756">
    <property type="entry name" value="YlxH/NBP35"/>
</dbReference>
<dbReference type="Proteomes" id="UP000700908">
    <property type="component" value="Unassembled WGS sequence"/>
</dbReference>
<feature type="compositionally biased region" description="Acidic residues" evidence="3">
    <location>
        <begin position="191"/>
        <end position="202"/>
    </location>
</feature>
<evidence type="ECO:0000313" key="5">
    <source>
        <dbReference type="Proteomes" id="UP000700908"/>
    </source>
</evidence>
<keyword evidence="2" id="KW-0067">ATP-binding</keyword>
<evidence type="ECO:0000313" key="4">
    <source>
        <dbReference type="EMBL" id="MBY4797231.1"/>
    </source>
</evidence>
<name>A0ABS7MIN5_9ACTN</name>